<dbReference type="AlphaFoldDB" id="A0A3P6RDS0"/>
<name>A0A3P6RDS0_9BILA</name>
<evidence type="ECO:0000313" key="2">
    <source>
        <dbReference type="Proteomes" id="UP000271098"/>
    </source>
</evidence>
<evidence type="ECO:0008006" key="3">
    <source>
        <dbReference type="Google" id="ProtNLM"/>
    </source>
</evidence>
<protein>
    <recommendedName>
        <fullName evidence="3">Ig-like domain-containing protein</fullName>
    </recommendedName>
</protein>
<reference evidence="1 2" key="1">
    <citation type="submission" date="2018-11" db="EMBL/GenBank/DDBJ databases">
        <authorList>
            <consortium name="Pathogen Informatics"/>
        </authorList>
    </citation>
    <scope>NUCLEOTIDE SEQUENCE [LARGE SCALE GENOMIC DNA]</scope>
</reference>
<keyword evidence="2" id="KW-1185">Reference proteome</keyword>
<dbReference type="EMBL" id="UYRT01014331">
    <property type="protein sequence ID" value="VDK53913.1"/>
    <property type="molecule type" value="Genomic_DNA"/>
</dbReference>
<dbReference type="Proteomes" id="UP000271098">
    <property type="component" value="Unassembled WGS sequence"/>
</dbReference>
<dbReference type="OrthoDB" id="10055367at2759"/>
<accession>A0A3P6RDS0</accession>
<organism evidence="1 2">
    <name type="scientific">Gongylonema pulchrum</name>
    <dbReference type="NCBI Taxonomy" id="637853"/>
    <lineage>
        <taxon>Eukaryota</taxon>
        <taxon>Metazoa</taxon>
        <taxon>Ecdysozoa</taxon>
        <taxon>Nematoda</taxon>
        <taxon>Chromadorea</taxon>
        <taxon>Rhabditida</taxon>
        <taxon>Spirurina</taxon>
        <taxon>Spiruromorpha</taxon>
        <taxon>Spiruroidea</taxon>
        <taxon>Gongylonematidae</taxon>
        <taxon>Gongylonema</taxon>
    </lineage>
</organism>
<proteinExistence type="predicted"/>
<sequence>MPDDFKPVTISEQFIRHPNIGVGNAGVYTCRGSNSQASAKKDIYIEVVEPSKVATVTVLGGSTQWLEAGKATDVVCTATGNELVDRVQWVKVDGALPSTADEKEPGILHFSTFRVSKP</sequence>
<gene>
    <name evidence="1" type="ORF">GPUH_LOCUS6229</name>
</gene>
<evidence type="ECO:0000313" key="1">
    <source>
        <dbReference type="EMBL" id="VDK53913.1"/>
    </source>
</evidence>